<reference evidence="1" key="1">
    <citation type="submission" date="2021-11" db="EMBL/GenBank/DDBJ databases">
        <title>Study of the species diversity of bacterial strains isolated from a unique natural object - Shulgan-Tash cave (Bashkiria).</title>
        <authorList>
            <person name="Sazanova A.L."/>
            <person name="Chirak E.R."/>
            <person name="Safronova V.I."/>
        </authorList>
    </citation>
    <scope>NUCLEOTIDE SEQUENCE</scope>
    <source>
        <strain evidence="1">P1</strain>
    </source>
</reference>
<gene>
    <name evidence="1" type="ORF">LP422_07750</name>
</gene>
<evidence type="ECO:0000313" key="1">
    <source>
        <dbReference type="EMBL" id="UUZ45813.1"/>
    </source>
</evidence>
<accession>A0AC61U7E6</accession>
<evidence type="ECO:0000313" key="2">
    <source>
        <dbReference type="Proteomes" id="UP001059663"/>
    </source>
</evidence>
<name>A0AC61U7E6_9MICO</name>
<dbReference type="Proteomes" id="UP001059663">
    <property type="component" value="Chromosome"/>
</dbReference>
<sequence length="692" mass="76796">MFVRVPGEDRNDVAFVDSDLTAQPGVKEALAELGVVLMDRRGELRKLLHNWNTSTRGPGDTRVWSEIWKVLRQIPFEAAPGLLREDLNGEFEEAVRVRTAAGVWVPVSEAFLAGRLVPSDGSRDREFLIDPREHANDEELLKEFGAVEVPTIRSAVRKEPWFLEWEERAHDFFVAETRYVDRTKAEIMHPIVVTWPLQPVTQMSDEAKHVVTQLIVNRGLPGPVNVRARREGIKVVGPETYFLQRNARLATGHGLLPPEQTVLNSAHLRPGVFPTAEVSAETAKRLGVRPDIESLSAPAWRQMKARVDSWKTADRDLDRYHFYAWSLYLAPENLLVESPLVVAVGHMRQPVEAVNVGVTGSDLTYESLIDAGIPAMLIEEEGDLARFVDELNTPRGEDLLQEEVVVEPSGEAVPLTDEFPPLRLRLESGDQDLLLQSASRLERMTATPRGQVAKRLPARRDGNTVFVTAETAAGRLTQVSDVLGLGLDVDGVQKILTSMETAATDKLRTQLKRCADDDTRLVMAVGLEALRRTVPAQALGMLDHDTGGATPEQVAGLARAVHGVGVLKVLRHALEEKGLQPPHEWAGRRLTRQWVDSLGFPAEWAGFPESQRAAVEVIDGPAVLNPLHDYQEFVTERIEAMLRGTGRDRGMVSLPTGAGKTRYGRGLGQSHQPRHRRQQQAACLDCADRRIV</sequence>
<organism evidence="1 2">
    <name type="scientific">Janibacter limosus</name>
    <dbReference type="NCBI Taxonomy" id="53458"/>
    <lineage>
        <taxon>Bacteria</taxon>
        <taxon>Bacillati</taxon>
        <taxon>Actinomycetota</taxon>
        <taxon>Actinomycetes</taxon>
        <taxon>Micrococcales</taxon>
        <taxon>Intrasporangiaceae</taxon>
        <taxon>Janibacter</taxon>
    </lineage>
</organism>
<proteinExistence type="predicted"/>
<dbReference type="EMBL" id="CP087977">
    <property type="protein sequence ID" value="UUZ45813.1"/>
    <property type="molecule type" value="Genomic_DNA"/>
</dbReference>
<protein>
    <submittedName>
        <fullName evidence="1">Uncharacterized protein</fullName>
    </submittedName>
</protein>